<dbReference type="Pfam" id="PF04299">
    <property type="entry name" value="FMN_bind_2"/>
    <property type="match status" value="1"/>
</dbReference>
<gene>
    <name evidence="1" type="ORF">FQY83_04595</name>
</gene>
<organism evidence="1 2">
    <name type="scientific">Luteimonas marina</name>
    <dbReference type="NCBI Taxonomy" id="488485"/>
    <lineage>
        <taxon>Bacteria</taxon>
        <taxon>Pseudomonadati</taxon>
        <taxon>Pseudomonadota</taxon>
        <taxon>Gammaproteobacteria</taxon>
        <taxon>Lysobacterales</taxon>
        <taxon>Lysobacteraceae</taxon>
        <taxon>Luteimonas</taxon>
    </lineage>
</organism>
<accession>A0A5C5U818</accession>
<evidence type="ECO:0000313" key="1">
    <source>
        <dbReference type="EMBL" id="TWT22314.1"/>
    </source>
</evidence>
<comment type="caution">
    <text evidence="1">The sequence shown here is derived from an EMBL/GenBank/DDBJ whole genome shotgun (WGS) entry which is preliminary data.</text>
</comment>
<dbReference type="Proteomes" id="UP000319980">
    <property type="component" value="Unassembled WGS sequence"/>
</dbReference>
<dbReference type="InterPro" id="IPR007396">
    <property type="entry name" value="TR_PAI2-type"/>
</dbReference>
<dbReference type="EMBL" id="VOHK01000002">
    <property type="protein sequence ID" value="TWT22314.1"/>
    <property type="molecule type" value="Genomic_DNA"/>
</dbReference>
<reference evidence="1 2" key="1">
    <citation type="journal article" date="2008" name="Int. J. Syst. Evol. Microbiol.">
        <title>Luteimonas marina sp. nov., isolated from seawater.</title>
        <authorList>
            <person name="Baik K.S."/>
            <person name="Park S.C."/>
            <person name="Kim M.S."/>
            <person name="Kim E.M."/>
            <person name="Park C."/>
            <person name="Chun J."/>
            <person name="Seong C.N."/>
        </authorList>
    </citation>
    <scope>NUCLEOTIDE SEQUENCE [LARGE SCALE GENOMIC DNA]</scope>
    <source>
        <strain evidence="1 2">FR1330</strain>
    </source>
</reference>
<dbReference type="Gene3D" id="2.30.110.10">
    <property type="entry name" value="Electron Transport, Fmn-binding Protein, Chain A"/>
    <property type="match status" value="1"/>
</dbReference>
<dbReference type="PANTHER" id="PTHR35802:SF1">
    <property type="entry name" value="PROTEASE SYNTHASE AND SPORULATION PROTEIN PAI 2"/>
    <property type="match status" value="1"/>
</dbReference>
<dbReference type="RefSeq" id="WP_146385538.1">
    <property type="nucleotide sequence ID" value="NZ_VOHK01000002.1"/>
</dbReference>
<dbReference type="InterPro" id="IPR012349">
    <property type="entry name" value="Split_barrel_FMN-bd"/>
</dbReference>
<protein>
    <submittedName>
        <fullName evidence="1">FMN-binding negative transcriptional regulator</fullName>
    </submittedName>
</protein>
<dbReference type="PANTHER" id="PTHR35802">
    <property type="entry name" value="PROTEASE SYNTHASE AND SPORULATION PROTEIN PAI 2"/>
    <property type="match status" value="1"/>
</dbReference>
<proteinExistence type="predicted"/>
<sequence length="197" mass="21677">MSAPFDPRSPADVLALVEAFPLAWVVAREGNAPATPLPLLAECDGDGAIVSLFGHIARRNPLCAALQAAPRALLLFQGPQAYVAPRLVSKPDWGPTWNYAVARFDVRVEFVPDETDAALARLAAHLEAGQAEPWTTARMGARYAQLREHIIAFRAHVEHAHASFKLGQDETPQVFAEILAGHQDRALVDWMRRMRED</sequence>
<dbReference type="OrthoDB" id="9794948at2"/>
<keyword evidence="2" id="KW-1185">Reference proteome</keyword>
<dbReference type="AlphaFoldDB" id="A0A5C5U818"/>
<evidence type="ECO:0000313" key="2">
    <source>
        <dbReference type="Proteomes" id="UP000319980"/>
    </source>
</evidence>
<name>A0A5C5U818_9GAMM</name>
<dbReference type="SUPFAM" id="SSF50475">
    <property type="entry name" value="FMN-binding split barrel"/>
    <property type="match status" value="1"/>
</dbReference>